<evidence type="ECO:0000313" key="1">
    <source>
        <dbReference type="EMBL" id="KKL25231.1"/>
    </source>
</evidence>
<accession>A0A0F9E5V1</accession>
<feature type="non-terminal residue" evidence="1">
    <location>
        <position position="53"/>
    </location>
</feature>
<comment type="caution">
    <text evidence="1">The sequence shown here is derived from an EMBL/GenBank/DDBJ whole genome shotgun (WGS) entry which is preliminary data.</text>
</comment>
<name>A0A0F9E5V1_9ZZZZ</name>
<dbReference type="EMBL" id="LAZR01036293">
    <property type="protein sequence ID" value="KKL25231.1"/>
    <property type="molecule type" value="Genomic_DNA"/>
</dbReference>
<protein>
    <submittedName>
        <fullName evidence="1">Uncharacterized protein</fullName>
    </submittedName>
</protein>
<dbReference type="AlphaFoldDB" id="A0A0F9E5V1"/>
<reference evidence="1" key="1">
    <citation type="journal article" date="2015" name="Nature">
        <title>Complex archaea that bridge the gap between prokaryotes and eukaryotes.</title>
        <authorList>
            <person name="Spang A."/>
            <person name="Saw J.H."/>
            <person name="Jorgensen S.L."/>
            <person name="Zaremba-Niedzwiedzka K."/>
            <person name="Martijn J."/>
            <person name="Lind A.E."/>
            <person name="van Eijk R."/>
            <person name="Schleper C."/>
            <person name="Guy L."/>
            <person name="Ettema T.J."/>
        </authorList>
    </citation>
    <scope>NUCLEOTIDE SEQUENCE</scope>
</reference>
<organism evidence="1">
    <name type="scientific">marine sediment metagenome</name>
    <dbReference type="NCBI Taxonomy" id="412755"/>
    <lineage>
        <taxon>unclassified sequences</taxon>
        <taxon>metagenomes</taxon>
        <taxon>ecological metagenomes</taxon>
    </lineage>
</organism>
<proteinExistence type="predicted"/>
<gene>
    <name evidence="1" type="ORF">LCGC14_2407330</name>
</gene>
<sequence length="53" mass="6272">MSGRYWLTPPAMYAELDSEFHFDFDPCPEPRPEGYDSLVLPWGQMNYCNPPFR</sequence>